<dbReference type="Proteomes" id="UP000551758">
    <property type="component" value="Unassembled WGS sequence"/>
</dbReference>
<organism evidence="3 4">
    <name type="scientific">Diceros bicornis minor</name>
    <name type="common">South-central black rhinoceros</name>
    <dbReference type="NCBI Taxonomy" id="77932"/>
    <lineage>
        <taxon>Eukaryota</taxon>
        <taxon>Metazoa</taxon>
        <taxon>Chordata</taxon>
        <taxon>Craniata</taxon>
        <taxon>Vertebrata</taxon>
        <taxon>Euteleostomi</taxon>
        <taxon>Mammalia</taxon>
        <taxon>Eutheria</taxon>
        <taxon>Laurasiatheria</taxon>
        <taxon>Perissodactyla</taxon>
        <taxon>Rhinocerotidae</taxon>
        <taxon>Diceros</taxon>
    </lineage>
</organism>
<accession>A0A7J7EJ63</accession>
<feature type="transmembrane region" description="Helical" evidence="1">
    <location>
        <begin position="34"/>
        <end position="55"/>
    </location>
</feature>
<evidence type="ECO:0000313" key="4">
    <source>
        <dbReference type="Proteomes" id="UP000551758"/>
    </source>
</evidence>
<feature type="signal peptide" evidence="2">
    <location>
        <begin position="1"/>
        <end position="18"/>
    </location>
</feature>
<keyword evidence="1" id="KW-0472">Membrane</keyword>
<feature type="chain" id="PRO_5029893577" evidence="2">
    <location>
        <begin position="19"/>
        <end position="116"/>
    </location>
</feature>
<keyword evidence="4" id="KW-1185">Reference proteome</keyword>
<evidence type="ECO:0000256" key="1">
    <source>
        <dbReference type="SAM" id="Phobius"/>
    </source>
</evidence>
<proteinExistence type="predicted"/>
<dbReference type="AlphaFoldDB" id="A0A7J7EJ63"/>
<sequence length="116" mass="12492">MAVLTATLTVLSPPLAWARDPGGAQSESAQSKMLSGIGGFVLGLLFLGVGLFIHFRNQKGEDPVSSWDSPQTFGRRNIALLKLVLCTPVALYKACLHLVDLKFPGNPEIDSPWLLC</sequence>
<keyword evidence="2" id="KW-0732">Signal</keyword>
<name>A0A7J7EJ63_DICBM</name>
<gene>
    <name evidence="3" type="ORF">HPG69_018123</name>
</gene>
<evidence type="ECO:0000256" key="2">
    <source>
        <dbReference type="SAM" id="SignalP"/>
    </source>
</evidence>
<reference evidence="3 4" key="1">
    <citation type="journal article" date="2020" name="Mol. Biol. Evol.">
        <title>Interspecific Gene Flow and the Evolution of Specialization in Black and White Rhinoceros.</title>
        <authorList>
            <person name="Moodley Y."/>
            <person name="Westbury M.V."/>
            <person name="Russo I.M."/>
            <person name="Gopalakrishnan S."/>
            <person name="Rakotoarivelo A."/>
            <person name="Olsen R.A."/>
            <person name="Prost S."/>
            <person name="Tunstall T."/>
            <person name="Ryder O.A."/>
            <person name="Dalen L."/>
            <person name="Bruford M.W."/>
        </authorList>
    </citation>
    <scope>NUCLEOTIDE SEQUENCE [LARGE SCALE GENOMIC DNA]</scope>
    <source>
        <strain evidence="3">SBR-YM</strain>
        <tissue evidence="3">Skin</tissue>
    </source>
</reference>
<comment type="caution">
    <text evidence="3">The sequence shown here is derived from an EMBL/GenBank/DDBJ whole genome shotgun (WGS) entry which is preliminary data.</text>
</comment>
<keyword evidence="1" id="KW-1133">Transmembrane helix</keyword>
<keyword evidence="1" id="KW-0812">Transmembrane</keyword>
<dbReference type="EMBL" id="JACDTQ010002752">
    <property type="protein sequence ID" value="KAF5915778.1"/>
    <property type="molecule type" value="Genomic_DNA"/>
</dbReference>
<evidence type="ECO:0000313" key="3">
    <source>
        <dbReference type="EMBL" id="KAF5915778.1"/>
    </source>
</evidence>
<protein>
    <submittedName>
        <fullName evidence="3">Uncharacterized protein</fullName>
    </submittedName>
</protein>